<name>A0A7W5DW70_9BACT</name>
<dbReference type="EMBL" id="JACHXU010000004">
    <property type="protein sequence ID" value="MBB3205679.1"/>
    <property type="molecule type" value="Genomic_DNA"/>
</dbReference>
<keyword evidence="3" id="KW-1185">Reference proteome</keyword>
<evidence type="ECO:0000313" key="3">
    <source>
        <dbReference type="Proteomes" id="UP000536179"/>
    </source>
</evidence>
<dbReference type="RefSeq" id="WP_184303523.1">
    <property type="nucleotide sequence ID" value="NZ_JACHXU010000004.1"/>
</dbReference>
<protein>
    <submittedName>
        <fullName evidence="2">Uncharacterized protein</fullName>
    </submittedName>
</protein>
<reference evidence="2 3" key="1">
    <citation type="submission" date="2020-08" db="EMBL/GenBank/DDBJ databases">
        <title>Genomic Encyclopedia of Type Strains, Phase III (KMG-III): the genomes of soil and plant-associated and newly described type strains.</title>
        <authorList>
            <person name="Whitman W."/>
        </authorList>
    </citation>
    <scope>NUCLEOTIDE SEQUENCE [LARGE SCALE GENOMIC DNA]</scope>
    <source>
        <strain evidence="2 3">CECT 8075</strain>
    </source>
</reference>
<feature type="region of interest" description="Disordered" evidence="1">
    <location>
        <begin position="9"/>
        <end position="28"/>
    </location>
</feature>
<comment type="caution">
    <text evidence="2">The sequence shown here is derived from an EMBL/GenBank/DDBJ whole genome shotgun (WGS) entry which is preliminary data.</text>
</comment>
<gene>
    <name evidence="2" type="ORF">FHS27_001483</name>
</gene>
<proteinExistence type="predicted"/>
<sequence>MTDWLRTAWNAQSRKHSQSRKQRHRPKCRRGLQRHVESLEARRLLAADVISLEETQILAEHAKSIWESTGLSSEQIQELESLQYQVADLGENKLAQYRVGVITIDDNAAGNLWFVDQTPLVNEEFHEVNGVFTPDTATLAMGKMIY</sequence>
<organism evidence="2 3">
    <name type="scientific">Aporhodopirellula rubra</name>
    <dbReference type="NCBI Taxonomy" id="980271"/>
    <lineage>
        <taxon>Bacteria</taxon>
        <taxon>Pseudomonadati</taxon>
        <taxon>Planctomycetota</taxon>
        <taxon>Planctomycetia</taxon>
        <taxon>Pirellulales</taxon>
        <taxon>Pirellulaceae</taxon>
        <taxon>Aporhodopirellula</taxon>
    </lineage>
</organism>
<feature type="compositionally biased region" description="Basic residues" evidence="1">
    <location>
        <begin position="13"/>
        <end position="28"/>
    </location>
</feature>
<evidence type="ECO:0000256" key="1">
    <source>
        <dbReference type="SAM" id="MobiDB-lite"/>
    </source>
</evidence>
<accession>A0A7W5DW70</accession>
<dbReference type="Proteomes" id="UP000536179">
    <property type="component" value="Unassembled WGS sequence"/>
</dbReference>
<evidence type="ECO:0000313" key="2">
    <source>
        <dbReference type="EMBL" id="MBB3205679.1"/>
    </source>
</evidence>
<dbReference type="AlphaFoldDB" id="A0A7W5DW70"/>